<keyword evidence="3 7" id="KW-0812">Transmembrane</keyword>
<evidence type="ECO:0000259" key="8">
    <source>
        <dbReference type="SMART" id="SM00014"/>
    </source>
</evidence>
<evidence type="ECO:0000256" key="4">
    <source>
        <dbReference type="ARBA" id="ARBA00022801"/>
    </source>
</evidence>
<keyword evidence="2" id="KW-1003">Cell membrane</keyword>
<dbReference type="SUPFAM" id="SSF48317">
    <property type="entry name" value="Acid phosphatase/Vanadium-dependent haloperoxidase"/>
    <property type="match status" value="1"/>
</dbReference>
<name>A0A1Y6BPW1_9PROT</name>
<evidence type="ECO:0000256" key="5">
    <source>
        <dbReference type="ARBA" id="ARBA00022989"/>
    </source>
</evidence>
<feature type="transmembrane region" description="Helical" evidence="7">
    <location>
        <begin position="159"/>
        <end position="186"/>
    </location>
</feature>
<dbReference type="PANTHER" id="PTHR14969">
    <property type="entry name" value="SPHINGOSINE-1-PHOSPHATE PHOSPHOHYDROLASE"/>
    <property type="match status" value="1"/>
</dbReference>
<proteinExistence type="predicted"/>
<evidence type="ECO:0000313" key="9">
    <source>
        <dbReference type="EMBL" id="SMF14431.1"/>
    </source>
</evidence>
<dbReference type="InterPro" id="IPR036938">
    <property type="entry name" value="PAP2/HPO_sf"/>
</dbReference>
<dbReference type="InterPro" id="IPR000326">
    <property type="entry name" value="PAP2/HPO"/>
</dbReference>
<evidence type="ECO:0000256" key="2">
    <source>
        <dbReference type="ARBA" id="ARBA00022475"/>
    </source>
</evidence>
<protein>
    <submittedName>
        <fullName evidence="9">Undecaprenyl-diphosphatase</fullName>
    </submittedName>
</protein>
<dbReference type="GO" id="GO:0005886">
    <property type="term" value="C:plasma membrane"/>
    <property type="evidence" value="ECO:0007669"/>
    <property type="project" value="UniProtKB-SubCell"/>
</dbReference>
<evidence type="ECO:0000256" key="6">
    <source>
        <dbReference type="ARBA" id="ARBA00023136"/>
    </source>
</evidence>
<dbReference type="RefSeq" id="WP_085122341.1">
    <property type="nucleotide sequence ID" value="NZ_FWZX01000005.1"/>
</dbReference>
<feature type="transmembrane region" description="Helical" evidence="7">
    <location>
        <begin position="66"/>
        <end position="87"/>
    </location>
</feature>
<keyword evidence="6 7" id="KW-0472">Membrane</keyword>
<dbReference type="Gene3D" id="1.20.144.10">
    <property type="entry name" value="Phosphatidic acid phosphatase type 2/haloperoxidase"/>
    <property type="match status" value="2"/>
</dbReference>
<dbReference type="STRING" id="560819.SAMN05428998_105263"/>
<keyword evidence="4" id="KW-0378">Hydrolase</keyword>
<keyword evidence="5 7" id="KW-1133">Transmembrane helix</keyword>
<accession>A0A1Y6BPW1</accession>
<comment type="subcellular location">
    <subcellularLocation>
        <location evidence="1">Cell membrane</location>
        <topology evidence="1">Multi-pass membrane protein</topology>
    </subcellularLocation>
</comment>
<organism evidence="9 10">
    <name type="scientific">Tistlia consotensis USBA 355</name>
    <dbReference type="NCBI Taxonomy" id="560819"/>
    <lineage>
        <taxon>Bacteria</taxon>
        <taxon>Pseudomonadati</taxon>
        <taxon>Pseudomonadota</taxon>
        <taxon>Alphaproteobacteria</taxon>
        <taxon>Rhodospirillales</taxon>
        <taxon>Rhodovibrionaceae</taxon>
        <taxon>Tistlia</taxon>
    </lineage>
</organism>
<evidence type="ECO:0000313" key="10">
    <source>
        <dbReference type="Proteomes" id="UP000192917"/>
    </source>
</evidence>
<evidence type="ECO:0000256" key="3">
    <source>
        <dbReference type="ARBA" id="ARBA00022692"/>
    </source>
</evidence>
<dbReference type="Pfam" id="PF01569">
    <property type="entry name" value="PAP2"/>
    <property type="match status" value="1"/>
</dbReference>
<dbReference type="GO" id="GO:0016787">
    <property type="term" value="F:hydrolase activity"/>
    <property type="evidence" value="ECO:0007669"/>
    <property type="project" value="UniProtKB-KW"/>
</dbReference>
<dbReference type="PANTHER" id="PTHR14969:SF62">
    <property type="entry name" value="DECAPRENYLPHOSPHORYL-5-PHOSPHORIBOSE PHOSPHATASE RV3807C-RELATED"/>
    <property type="match status" value="1"/>
</dbReference>
<sequence>MPQPSTSDHHDDLLLHRSLRFWALLALVVLLGVFVVDRPLSQLLRQAGEPLLDLFRFLTGFGKSDAYLWGSALVTIGAAAAALSATARPRKRLASWLAGYAFFFFWAVAGSGIVANILKVIFGRARPKLLDQQHIYGFSPFGFGPDLHSFPSGHTTTGFAIAVAVTLFAPGARFWCLGFALVIAASRVIVNAHFLSDVAGGAAVGTLFTLLLARFFRDRGWLFRHVRWGTRLKAEGRWWRLALRRRLRPFLLPVSDALRGPGQGARP</sequence>
<keyword evidence="10" id="KW-1185">Reference proteome</keyword>
<gene>
    <name evidence="9" type="ORF">SAMN05428998_105263</name>
</gene>
<dbReference type="EMBL" id="FWZX01000005">
    <property type="protein sequence ID" value="SMF14431.1"/>
    <property type="molecule type" value="Genomic_DNA"/>
</dbReference>
<feature type="transmembrane region" description="Helical" evidence="7">
    <location>
        <begin position="198"/>
        <end position="216"/>
    </location>
</feature>
<dbReference type="AlphaFoldDB" id="A0A1Y6BPW1"/>
<feature type="transmembrane region" description="Helical" evidence="7">
    <location>
        <begin position="20"/>
        <end position="36"/>
    </location>
</feature>
<dbReference type="SMART" id="SM00014">
    <property type="entry name" value="acidPPc"/>
    <property type="match status" value="1"/>
</dbReference>
<reference evidence="9 10" key="1">
    <citation type="submission" date="2017-04" db="EMBL/GenBank/DDBJ databases">
        <authorList>
            <person name="Afonso C.L."/>
            <person name="Miller P.J."/>
            <person name="Scott M.A."/>
            <person name="Spackman E."/>
            <person name="Goraichik I."/>
            <person name="Dimitrov K.M."/>
            <person name="Suarez D.L."/>
            <person name="Swayne D.E."/>
        </authorList>
    </citation>
    <scope>NUCLEOTIDE SEQUENCE [LARGE SCALE GENOMIC DNA]</scope>
    <source>
        <strain evidence="9 10">USBA 355</strain>
    </source>
</reference>
<evidence type="ECO:0000256" key="1">
    <source>
        <dbReference type="ARBA" id="ARBA00004651"/>
    </source>
</evidence>
<feature type="transmembrane region" description="Helical" evidence="7">
    <location>
        <begin position="93"/>
        <end position="118"/>
    </location>
</feature>
<evidence type="ECO:0000256" key="7">
    <source>
        <dbReference type="SAM" id="Phobius"/>
    </source>
</evidence>
<dbReference type="Proteomes" id="UP000192917">
    <property type="component" value="Unassembled WGS sequence"/>
</dbReference>
<feature type="domain" description="Phosphatidic acid phosphatase type 2/haloperoxidase" evidence="8">
    <location>
        <begin position="98"/>
        <end position="213"/>
    </location>
</feature>